<dbReference type="InterPro" id="IPR045186">
    <property type="entry name" value="Indole-3-glycerol_P_synth"/>
</dbReference>
<dbReference type="InterPro" id="IPR011060">
    <property type="entry name" value="RibuloseP-bd_barrel"/>
</dbReference>
<evidence type="ECO:0000256" key="9">
    <source>
        <dbReference type="HAMAP-Rule" id="MF_00134"/>
    </source>
</evidence>
<dbReference type="SUPFAM" id="SSF51366">
    <property type="entry name" value="Ribulose-phoshate binding barrel"/>
    <property type="match status" value="1"/>
</dbReference>
<evidence type="ECO:0000256" key="2">
    <source>
        <dbReference type="ARBA" id="ARBA00004696"/>
    </source>
</evidence>
<dbReference type="InterPro" id="IPR013785">
    <property type="entry name" value="Aldolase_TIM"/>
</dbReference>
<comment type="similarity">
    <text evidence="3 9">Belongs to the TrpC family.</text>
</comment>
<dbReference type="EC" id="4.1.1.48" evidence="9"/>
<dbReference type="NCBIfam" id="NF001371">
    <property type="entry name" value="PRK00278.1-3"/>
    <property type="match status" value="1"/>
</dbReference>
<dbReference type="FunFam" id="3.20.20.70:FF:000024">
    <property type="entry name" value="Indole-3-glycerol phosphate synthase"/>
    <property type="match status" value="1"/>
</dbReference>
<dbReference type="InterPro" id="IPR013798">
    <property type="entry name" value="Indole-3-glycerol_P_synth_dom"/>
</dbReference>
<dbReference type="InterPro" id="IPR001468">
    <property type="entry name" value="Indole-3-GlycerolPSynthase_CS"/>
</dbReference>
<dbReference type="CDD" id="cd00331">
    <property type="entry name" value="IGPS"/>
    <property type="match status" value="1"/>
</dbReference>
<organism evidence="11 12">
    <name type="scientific">Domibacillus enclensis</name>
    <dbReference type="NCBI Taxonomy" id="1017273"/>
    <lineage>
        <taxon>Bacteria</taxon>
        <taxon>Bacillati</taxon>
        <taxon>Bacillota</taxon>
        <taxon>Bacilli</taxon>
        <taxon>Bacillales</taxon>
        <taxon>Bacillaceae</taxon>
        <taxon>Domibacillus</taxon>
    </lineage>
</organism>
<proteinExistence type="inferred from homology"/>
<keyword evidence="6 9" id="KW-0822">Tryptophan biosynthesis</keyword>
<name>A0A1N6NPI5_9BACI</name>
<protein>
    <recommendedName>
        <fullName evidence="9">Indole-3-glycerol phosphate synthase</fullName>
        <shortName evidence="9">IGPS</shortName>
        <ecNumber evidence="9">4.1.1.48</ecNumber>
    </recommendedName>
</protein>
<evidence type="ECO:0000259" key="10">
    <source>
        <dbReference type="Pfam" id="PF00218"/>
    </source>
</evidence>
<dbReference type="PROSITE" id="PS00614">
    <property type="entry name" value="IGPS"/>
    <property type="match status" value="1"/>
</dbReference>
<dbReference type="PANTHER" id="PTHR22854">
    <property type="entry name" value="TRYPTOPHAN BIOSYNTHESIS PROTEIN"/>
    <property type="match status" value="1"/>
</dbReference>
<accession>A0A1N6NPI5</accession>
<feature type="domain" description="Indole-3-glycerol phosphate synthase" evidence="10">
    <location>
        <begin position="5"/>
        <end position="252"/>
    </location>
</feature>
<evidence type="ECO:0000256" key="3">
    <source>
        <dbReference type="ARBA" id="ARBA00008737"/>
    </source>
</evidence>
<evidence type="ECO:0000256" key="8">
    <source>
        <dbReference type="ARBA" id="ARBA00023239"/>
    </source>
</evidence>
<evidence type="ECO:0000256" key="5">
    <source>
        <dbReference type="ARBA" id="ARBA00022793"/>
    </source>
</evidence>
<dbReference type="STRING" id="1017273.SAMN05443094_101226"/>
<dbReference type="Gene3D" id="3.20.20.70">
    <property type="entry name" value="Aldolase class I"/>
    <property type="match status" value="1"/>
</dbReference>
<dbReference type="UniPathway" id="UPA00035">
    <property type="reaction ID" value="UER00043"/>
</dbReference>
<dbReference type="GO" id="GO:0000162">
    <property type="term" value="P:L-tryptophan biosynthetic process"/>
    <property type="evidence" value="ECO:0007669"/>
    <property type="project" value="UniProtKB-UniRule"/>
</dbReference>
<evidence type="ECO:0000313" key="11">
    <source>
        <dbReference type="EMBL" id="SIP93989.1"/>
    </source>
</evidence>
<evidence type="ECO:0000256" key="6">
    <source>
        <dbReference type="ARBA" id="ARBA00022822"/>
    </source>
</evidence>
<dbReference type="GO" id="GO:0004640">
    <property type="term" value="F:phosphoribosylanthranilate isomerase activity"/>
    <property type="evidence" value="ECO:0007669"/>
    <property type="project" value="TreeGrafter"/>
</dbReference>
<sequence>MTTILDNIIDKKKEEVAMLKTSGLSYTTNRKPVSFYDRVAASKTMSLIAEVKRASPSKGDINLGVNPVEQASIYADNGADAVSVLTDTPFFKGTMDDLKAVKSSIDIPVLNKDFIIDPIQIDRAYASGGDMILLIAAALDDEAMKRLYHHAKEKNLDVLVEVHDEAEMERALKLEAQLIGINNRNLKTFDIDLAVSERLLRSYGKEPAFFVSESGIQSAEDAIRMKEAGARVLLVGETLMKAGNVAEAVRSLKVDL</sequence>
<evidence type="ECO:0000313" key="12">
    <source>
        <dbReference type="Proteomes" id="UP000186385"/>
    </source>
</evidence>
<gene>
    <name evidence="9" type="primary">trpC</name>
    <name evidence="11" type="ORF">SAMN05443094_101226</name>
</gene>
<evidence type="ECO:0000256" key="4">
    <source>
        <dbReference type="ARBA" id="ARBA00022605"/>
    </source>
</evidence>
<evidence type="ECO:0000256" key="7">
    <source>
        <dbReference type="ARBA" id="ARBA00023141"/>
    </source>
</evidence>
<keyword evidence="5 9" id="KW-0210">Decarboxylase</keyword>
<evidence type="ECO:0000256" key="1">
    <source>
        <dbReference type="ARBA" id="ARBA00001633"/>
    </source>
</evidence>
<keyword evidence="7 9" id="KW-0057">Aromatic amino acid biosynthesis</keyword>
<comment type="catalytic activity">
    <reaction evidence="1 9">
        <text>1-(2-carboxyphenylamino)-1-deoxy-D-ribulose 5-phosphate + H(+) = (1S,2R)-1-C-(indol-3-yl)glycerol 3-phosphate + CO2 + H2O</text>
        <dbReference type="Rhea" id="RHEA:23476"/>
        <dbReference type="ChEBI" id="CHEBI:15377"/>
        <dbReference type="ChEBI" id="CHEBI:15378"/>
        <dbReference type="ChEBI" id="CHEBI:16526"/>
        <dbReference type="ChEBI" id="CHEBI:58613"/>
        <dbReference type="ChEBI" id="CHEBI:58866"/>
        <dbReference type="EC" id="4.1.1.48"/>
    </reaction>
</comment>
<keyword evidence="8 9" id="KW-0456">Lyase</keyword>
<keyword evidence="4 9" id="KW-0028">Amino-acid biosynthesis</keyword>
<dbReference type="HAMAP" id="MF_00134_B">
    <property type="entry name" value="IGPS_B"/>
    <property type="match status" value="1"/>
</dbReference>
<reference evidence="11 12" key="1">
    <citation type="submission" date="2017-01" db="EMBL/GenBank/DDBJ databases">
        <authorList>
            <person name="Mah S.A."/>
            <person name="Swanson W.J."/>
            <person name="Moy G.W."/>
            <person name="Vacquier V.D."/>
        </authorList>
    </citation>
    <scope>NUCLEOTIDE SEQUENCE [LARGE SCALE GENOMIC DNA]</scope>
    <source>
        <strain evidence="11 12">NIO-1016</strain>
    </source>
</reference>
<dbReference type="GO" id="GO:0004425">
    <property type="term" value="F:indole-3-glycerol-phosphate synthase activity"/>
    <property type="evidence" value="ECO:0007669"/>
    <property type="project" value="UniProtKB-UniRule"/>
</dbReference>
<dbReference type="RefSeq" id="WP_045849576.1">
    <property type="nucleotide sequence ID" value="NZ_FTLX01000001.1"/>
</dbReference>
<dbReference type="Proteomes" id="UP000186385">
    <property type="component" value="Unassembled WGS sequence"/>
</dbReference>
<comment type="pathway">
    <text evidence="2 9">Amino-acid biosynthesis; L-tryptophan biosynthesis; L-tryptophan from chorismate: step 4/5.</text>
</comment>
<dbReference type="AlphaFoldDB" id="A0A1N6NPI5"/>
<dbReference type="Pfam" id="PF00218">
    <property type="entry name" value="IGPS"/>
    <property type="match status" value="1"/>
</dbReference>
<dbReference type="EMBL" id="FTLX01000001">
    <property type="protein sequence ID" value="SIP93989.1"/>
    <property type="molecule type" value="Genomic_DNA"/>
</dbReference>
<dbReference type="PANTHER" id="PTHR22854:SF2">
    <property type="entry name" value="INDOLE-3-GLYCEROL-PHOSPHATE SYNTHASE"/>
    <property type="match status" value="1"/>
</dbReference>
<dbReference type="NCBIfam" id="NF001377">
    <property type="entry name" value="PRK00278.2-4"/>
    <property type="match status" value="1"/>
</dbReference>